<feature type="region of interest" description="Disordered" evidence="1">
    <location>
        <begin position="61"/>
        <end position="109"/>
    </location>
</feature>
<evidence type="ECO:0000256" key="1">
    <source>
        <dbReference type="SAM" id="MobiDB-lite"/>
    </source>
</evidence>
<feature type="compositionally biased region" description="Basic and acidic residues" evidence="1">
    <location>
        <begin position="61"/>
        <end position="75"/>
    </location>
</feature>
<name>A0A5C7AN15_9FLAO</name>
<evidence type="ECO:0000313" key="3">
    <source>
        <dbReference type="EMBL" id="TXE08983.1"/>
    </source>
</evidence>
<evidence type="ECO:0000313" key="4">
    <source>
        <dbReference type="Proteomes" id="UP000321734"/>
    </source>
</evidence>
<accession>A0A5C7AN15</accession>
<comment type="caution">
    <text evidence="3">The sequence shown here is derived from an EMBL/GenBank/DDBJ whole genome shotgun (WGS) entry which is preliminary data.</text>
</comment>
<evidence type="ECO:0008006" key="5">
    <source>
        <dbReference type="Google" id="ProtNLM"/>
    </source>
</evidence>
<keyword evidence="2" id="KW-0732">Signal</keyword>
<reference evidence="3 4" key="1">
    <citation type="submission" date="2019-08" db="EMBL/GenBank/DDBJ databases">
        <title>Genome sequence of Gelidibacter salicanalis IC162T.</title>
        <authorList>
            <person name="Bowman J.P."/>
        </authorList>
    </citation>
    <scope>NUCLEOTIDE SEQUENCE [LARGE SCALE GENOMIC DNA]</scope>
    <source>
        <strain evidence="3 4">IC162</strain>
    </source>
</reference>
<dbReference type="RefSeq" id="WP_146889995.1">
    <property type="nucleotide sequence ID" value="NZ_VORX01000002.1"/>
</dbReference>
<feature type="signal peptide" evidence="2">
    <location>
        <begin position="1"/>
        <end position="18"/>
    </location>
</feature>
<keyword evidence="4" id="KW-1185">Reference proteome</keyword>
<feature type="chain" id="PRO_5023111704" description="DUF5667 domain-containing protein" evidence="2">
    <location>
        <begin position="19"/>
        <end position="148"/>
    </location>
</feature>
<protein>
    <recommendedName>
        <fullName evidence="5">DUF5667 domain-containing protein</fullName>
    </recommendedName>
</protein>
<proteinExistence type="predicted"/>
<dbReference type="EMBL" id="VORX01000002">
    <property type="protein sequence ID" value="TXE08983.1"/>
    <property type="molecule type" value="Genomic_DNA"/>
</dbReference>
<evidence type="ECO:0000256" key="2">
    <source>
        <dbReference type="SAM" id="SignalP"/>
    </source>
</evidence>
<dbReference type="AlphaFoldDB" id="A0A5C7AN15"/>
<dbReference type="Proteomes" id="UP000321734">
    <property type="component" value="Unassembled WGS sequence"/>
</dbReference>
<dbReference type="OrthoDB" id="1450963at2"/>
<gene>
    <name evidence="3" type="ORF">ES711_03345</name>
</gene>
<sequence>MKIWIIVLFLSLGSFMNAQQVISNGKVYEVKGKAIFMDGEEITTSLLKTEKDQIFKTLKTQTRDAKRAEKAQKRLEKSHKKAQKQLKEKQKAQSRFNKAKKRLDQNKAKYEKLKAAGKLSPNADVKWIKKLDGYTKTLEKATRNLKRT</sequence>
<organism evidence="3 4">
    <name type="scientific">Gelidibacter salicanalis</name>
    <dbReference type="NCBI Taxonomy" id="291193"/>
    <lineage>
        <taxon>Bacteria</taxon>
        <taxon>Pseudomonadati</taxon>
        <taxon>Bacteroidota</taxon>
        <taxon>Flavobacteriia</taxon>
        <taxon>Flavobacteriales</taxon>
        <taxon>Flavobacteriaceae</taxon>
        <taxon>Gelidibacter</taxon>
    </lineage>
</organism>